<evidence type="ECO:0000256" key="4">
    <source>
        <dbReference type="ARBA" id="ARBA00022525"/>
    </source>
</evidence>
<keyword evidence="12" id="KW-0624">Polysaccharide degradation</keyword>
<evidence type="ECO:0000256" key="5">
    <source>
        <dbReference type="ARBA" id="ARBA00022669"/>
    </source>
</evidence>
<evidence type="ECO:0000313" key="17">
    <source>
        <dbReference type="EMBL" id="PTB40379.1"/>
    </source>
</evidence>
<keyword evidence="9" id="KW-0843">Virulence</keyword>
<feature type="domain" description="CBM1" evidence="15">
    <location>
        <begin position="344"/>
        <end position="380"/>
    </location>
</feature>
<evidence type="ECO:0000256" key="7">
    <source>
        <dbReference type="ARBA" id="ARBA00022801"/>
    </source>
</evidence>
<evidence type="ECO:0000313" key="18">
    <source>
        <dbReference type="Proteomes" id="UP000240493"/>
    </source>
</evidence>
<reference evidence="17 18" key="1">
    <citation type="submission" date="2016-07" db="EMBL/GenBank/DDBJ databases">
        <title>Multiple horizontal gene transfer events from other fungi enriched the ability of initially mycotrophic Trichoderma (Ascomycota) to feed on dead plant biomass.</title>
        <authorList>
            <consortium name="DOE Joint Genome Institute"/>
            <person name="Aerts A."/>
            <person name="Atanasova L."/>
            <person name="Chenthamara K."/>
            <person name="Zhang J."/>
            <person name="Grujic M."/>
            <person name="Henrissat B."/>
            <person name="Kuo A."/>
            <person name="Salamov A."/>
            <person name="Lipzen A."/>
            <person name="Labutti K."/>
            <person name="Barry K."/>
            <person name="Miao Y."/>
            <person name="Rahimi M.J."/>
            <person name="Shen Q."/>
            <person name="Grigoriev I.V."/>
            <person name="Kubicek C.P."/>
            <person name="Druzhinina I.S."/>
        </authorList>
    </citation>
    <scope>NUCLEOTIDE SEQUENCE [LARGE SCALE GENOMIC DNA]</scope>
    <source>
        <strain evidence="17 18">CBS 433.97</strain>
    </source>
</reference>
<evidence type="ECO:0000256" key="2">
    <source>
        <dbReference type="ARBA" id="ARBA00004613"/>
    </source>
</evidence>
<dbReference type="InterPro" id="IPR050542">
    <property type="entry name" value="Glycosyl_Hydrlase18_Chitinase"/>
</dbReference>
<dbReference type="InterPro" id="IPR001223">
    <property type="entry name" value="Glyco_hydro18_cat"/>
</dbReference>
<evidence type="ECO:0000256" key="8">
    <source>
        <dbReference type="ARBA" id="ARBA00023024"/>
    </source>
</evidence>
<dbReference type="InterPro" id="IPR017853">
    <property type="entry name" value="GH"/>
</dbReference>
<evidence type="ECO:0000256" key="1">
    <source>
        <dbReference type="ARBA" id="ARBA00000822"/>
    </source>
</evidence>
<dbReference type="GO" id="GO:0008061">
    <property type="term" value="F:chitin binding"/>
    <property type="evidence" value="ECO:0007669"/>
    <property type="project" value="UniProtKB-KW"/>
</dbReference>
<evidence type="ECO:0000256" key="9">
    <source>
        <dbReference type="ARBA" id="ARBA00023026"/>
    </source>
</evidence>
<dbReference type="InterPro" id="IPR035971">
    <property type="entry name" value="CBD_sf"/>
</dbReference>
<evidence type="ECO:0000256" key="6">
    <source>
        <dbReference type="ARBA" id="ARBA00022729"/>
    </source>
</evidence>
<dbReference type="Pfam" id="PF00704">
    <property type="entry name" value="Glyco_hydro_18"/>
    <property type="match status" value="1"/>
</dbReference>
<dbReference type="PROSITE" id="PS51910">
    <property type="entry name" value="GH18_2"/>
    <property type="match status" value="1"/>
</dbReference>
<keyword evidence="7 13" id="KW-0378">Hydrolase</keyword>
<keyword evidence="5" id="KW-0147">Chitin-binding</keyword>
<comment type="catalytic activity">
    <reaction evidence="1">
        <text>Random endo-hydrolysis of N-acetyl-beta-D-glucosaminide (1-&gt;4)-beta-linkages in chitin and chitodextrins.</text>
        <dbReference type="EC" id="3.2.1.14"/>
    </reaction>
</comment>
<dbReference type="Pfam" id="PF00734">
    <property type="entry name" value="CBM_1"/>
    <property type="match status" value="1"/>
</dbReference>
<keyword evidence="18" id="KW-1185">Reference proteome</keyword>
<keyword evidence="10" id="KW-0119">Carbohydrate metabolism</keyword>
<evidence type="ECO:0000256" key="3">
    <source>
        <dbReference type="ARBA" id="ARBA00012729"/>
    </source>
</evidence>
<dbReference type="OrthoDB" id="6020543at2759"/>
<dbReference type="InterPro" id="IPR000254">
    <property type="entry name" value="CBD"/>
</dbReference>
<comment type="similarity">
    <text evidence="14">Belongs to the glycosyl hydrolase 18 family.</text>
</comment>
<dbReference type="GO" id="GO:0006032">
    <property type="term" value="P:chitin catabolic process"/>
    <property type="evidence" value="ECO:0007669"/>
    <property type="project" value="UniProtKB-KW"/>
</dbReference>
<dbReference type="Proteomes" id="UP000240493">
    <property type="component" value="Unassembled WGS sequence"/>
</dbReference>
<dbReference type="GO" id="GO:0008843">
    <property type="term" value="F:endochitinase activity"/>
    <property type="evidence" value="ECO:0007669"/>
    <property type="project" value="UniProtKB-EC"/>
</dbReference>
<dbReference type="SUPFAM" id="SSF51445">
    <property type="entry name" value="(Trans)glycosidases"/>
    <property type="match status" value="1"/>
</dbReference>
<feature type="domain" description="GH18" evidence="16">
    <location>
        <begin position="4"/>
        <end position="306"/>
    </location>
</feature>
<evidence type="ECO:0000259" key="16">
    <source>
        <dbReference type="PROSITE" id="PS51910"/>
    </source>
</evidence>
<evidence type="ECO:0000256" key="12">
    <source>
        <dbReference type="ARBA" id="ARBA00023326"/>
    </source>
</evidence>
<dbReference type="SMART" id="SM00236">
    <property type="entry name" value="fCBD"/>
    <property type="match status" value="1"/>
</dbReference>
<evidence type="ECO:0000256" key="11">
    <source>
        <dbReference type="ARBA" id="ARBA00023295"/>
    </source>
</evidence>
<keyword evidence="11 13" id="KW-0326">Glycosidase</keyword>
<comment type="subcellular location">
    <subcellularLocation>
        <location evidence="2">Secreted</location>
    </subcellularLocation>
</comment>
<dbReference type="GO" id="GO:0005576">
    <property type="term" value="C:extracellular region"/>
    <property type="evidence" value="ECO:0007669"/>
    <property type="project" value="UniProtKB-SubCell"/>
</dbReference>
<dbReference type="Gene3D" id="3.20.20.80">
    <property type="entry name" value="Glycosidases"/>
    <property type="match status" value="1"/>
</dbReference>
<dbReference type="EMBL" id="KZ679263">
    <property type="protein sequence ID" value="PTB40379.1"/>
    <property type="molecule type" value="Genomic_DNA"/>
</dbReference>
<dbReference type="InterPro" id="IPR001579">
    <property type="entry name" value="Glyco_hydro_18_chit_AS"/>
</dbReference>
<dbReference type="SUPFAM" id="SSF57180">
    <property type="entry name" value="Cellulose-binding domain"/>
    <property type="match status" value="1"/>
</dbReference>
<proteinExistence type="inferred from homology"/>
<name>A0A2T3Z6E4_TRIA4</name>
<dbReference type="PANTHER" id="PTHR45708">
    <property type="entry name" value="ENDOCHITINASE"/>
    <property type="match status" value="1"/>
</dbReference>
<dbReference type="EC" id="3.2.1.14" evidence="3"/>
<evidence type="ECO:0000256" key="13">
    <source>
        <dbReference type="RuleBase" id="RU000489"/>
    </source>
</evidence>
<dbReference type="GO" id="GO:0000272">
    <property type="term" value="P:polysaccharide catabolic process"/>
    <property type="evidence" value="ECO:0007669"/>
    <property type="project" value="UniProtKB-KW"/>
</dbReference>
<protein>
    <recommendedName>
        <fullName evidence="3">chitinase</fullName>
        <ecNumber evidence="3">3.2.1.14</ecNumber>
    </recommendedName>
</protein>
<keyword evidence="6" id="KW-0732">Signal</keyword>
<evidence type="ECO:0000256" key="10">
    <source>
        <dbReference type="ARBA" id="ARBA00023277"/>
    </source>
</evidence>
<gene>
    <name evidence="17" type="ORF">M441DRAFT_70192</name>
</gene>
<accession>A0A2T3Z6E4</accession>
<dbReference type="PROSITE" id="PS01095">
    <property type="entry name" value="GH18_1"/>
    <property type="match status" value="1"/>
</dbReference>
<dbReference type="STRING" id="1042311.A0A2T3Z6E4"/>
<keyword evidence="8" id="KW-0146">Chitin degradation</keyword>
<organism evidence="17 18">
    <name type="scientific">Trichoderma asperellum (strain ATCC 204424 / CBS 433.97 / NBRC 101777)</name>
    <dbReference type="NCBI Taxonomy" id="1042311"/>
    <lineage>
        <taxon>Eukaryota</taxon>
        <taxon>Fungi</taxon>
        <taxon>Dikarya</taxon>
        <taxon>Ascomycota</taxon>
        <taxon>Pezizomycotina</taxon>
        <taxon>Sordariomycetes</taxon>
        <taxon>Hypocreomycetidae</taxon>
        <taxon>Hypocreales</taxon>
        <taxon>Hypocreaceae</taxon>
        <taxon>Trichoderma</taxon>
    </lineage>
</organism>
<dbReference type="GO" id="GO:0030248">
    <property type="term" value="F:cellulose binding"/>
    <property type="evidence" value="ECO:0007669"/>
    <property type="project" value="InterPro"/>
</dbReference>
<dbReference type="PANTHER" id="PTHR45708:SF49">
    <property type="entry name" value="ENDOCHITINASE"/>
    <property type="match status" value="1"/>
</dbReference>
<dbReference type="AlphaFoldDB" id="A0A2T3Z6E4"/>
<sequence length="380" mass="41183">MSRLQNVVYWGQNGGNIVENDNLAEYCASASGINIIVLAFLYNLSQETGILSGSFGQSCAITSSGYGQGCDNIASAIKTCQAAGIKIIISMGGWASSIILKSQSQAESIGQYLWDAYGNPNVKTVPRPFGNTLVDGFDFDIEHPDGAQYYQYLIAKLRTNFAKDLSHKYYITGAPQCSLPEPNMGEIIKHSEFDYLWIQFYNNDCALGLDDGEHFNYYEWTSFLSTTPSRNASLFFGLPASSLASTGTSTGSKYYVTPEIVAQFINSSKSGHSFGGVMIWSAGFSDANINNECTYAQNIHHILLNGSACGQSDSLRSSPSATLMPTSAQAQTSLLETATASESVGIPMWGQCGGQGYFGPTQCLPPYRCIQLSNWWSSCH</sequence>
<keyword evidence="4" id="KW-0964">Secreted</keyword>
<evidence type="ECO:0000259" key="15">
    <source>
        <dbReference type="PROSITE" id="PS51164"/>
    </source>
</evidence>
<evidence type="ECO:0000256" key="14">
    <source>
        <dbReference type="RuleBase" id="RU004453"/>
    </source>
</evidence>
<dbReference type="PROSITE" id="PS51164">
    <property type="entry name" value="CBM1_2"/>
    <property type="match status" value="1"/>
</dbReference>